<accession>A0ABV0YD89</accession>
<reference evidence="1 2" key="1">
    <citation type="submission" date="2021-06" db="EMBL/GenBank/DDBJ databases">
        <authorList>
            <person name="Palmer J.M."/>
        </authorList>
    </citation>
    <scope>NUCLEOTIDE SEQUENCE [LARGE SCALE GENOMIC DNA]</scope>
    <source>
        <strain evidence="1 2">AS_MEX2019</strain>
        <tissue evidence="1">Muscle</tissue>
    </source>
</reference>
<dbReference type="Proteomes" id="UP001469553">
    <property type="component" value="Unassembled WGS sequence"/>
</dbReference>
<organism evidence="1 2">
    <name type="scientific">Ameca splendens</name>
    <dbReference type="NCBI Taxonomy" id="208324"/>
    <lineage>
        <taxon>Eukaryota</taxon>
        <taxon>Metazoa</taxon>
        <taxon>Chordata</taxon>
        <taxon>Craniata</taxon>
        <taxon>Vertebrata</taxon>
        <taxon>Euteleostomi</taxon>
        <taxon>Actinopterygii</taxon>
        <taxon>Neopterygii</taxon>
        <taxon>Teleostei</taxon>
        <taxon>Neoteleostei</taxon>
        <taxon>Acanthomorphata</taxon>
        <taxon>Ovalentaria</taxon>
        <taxon>Atherinomorphae</taxon>
        <taxon>Cyprinodontiformes</taxon>
        <taxon>Goodeidae</taxon>
        <taxon>Ameca</taxon>
    </lineage>
</organism>
<keyword evidence="2" id="KW-1185">Reference proteome</keyword>
<gene>
    <name evidence="1" type="ORF">AMECASPLE_013647</name>
</gene>
<name>A0ABV0YD89_9TELE</name>
<proteinExistence type="predicted"/>
<evidence type="ECO:0000313" key="2">
    <source>
        <dbReference type="Proteomes" id="UP001469553"/>
    </source>
</evidence>
<sequence length="101" mass="11420">MSFQTLHLEQSTIHRIYCKCLSVLAKCIDFFPLTCSCSVFFISAPSPVGLEFRNEMFTAGLKVRDKSEKIYVILSYVLPQSKCATQRNAHITPGQWLSGNK</sequence>
<evidence type="ECO:0000313" key="1">
    <source>
        <dbReference type="EMBL" id="MEQ2291466.1"/>
    </source>
</evidence>
<dbReference type="EMBL" id="JAHRIP010029116">
    <property type="protein sequence ID" value="MEQ2291466.1"/>
    <property type="molecule type" value="Genomic_DNA"/>
</dbReference>
<comment type="caution">
    <text evidence="1">The sequence shown here is derived from an EMBL/GenBank/DDBJ whole genome shotgun (WGS) entry which is preliminary data.</text>
</comment>
<protein>
    <submittedName>
        <fullName evidence="1">Uncharacterized protein</fullName>
    </submittedName>
</protein>